<dbReference type="InterPro" id="IPR046348">
    <property type="entry name" value="SIS_dom_sf"/>
</dbReference>
<comment type="caution">
    <text evidence="3">The sequence shown here is derived from an EMBL/GenBank/DDBJ whole genome shotgun (WGS) entry which is preliminary data.</text>
</comment>
<dbReference type="EMBL" id="RZNB01000001">
    <property type="protein sequence ID" value="RWZ52399.1"/>
    <property type="molecule type" value="Genomic_DNA"/>
</dbReference>
<dbReference type="PANTHER" id="PTHR30390">
    <property type="entry name" value="SEDOHEPTULOSE 7-PHOSPHATE ISOMERASE / DNAA INITIATOR-ASSOCIATING FACTOR FOR REPLICATION INITIATION"/>
    <property type="match status" value="1"/>
</dbReference>
<accession>A0A444PWX4</accession>
<dbReference type="RefSeq" id="WP_128493242.1">
    <property type="nucleotide sequence ID" value="NZ_RZNB01000001.1"/>
</dbReference>
<feature type="compositionally biased region" description="Low complexity" evidence="1">
    <location>
        <begin position="10"/>
        <end position="22"/>
    </location>
</feature>
<protein>
    <submittedName>
        <fullName evidence="3">Sugar isomerase domain-containing protein</fullName>
    </submittedName>
</protein>
<dbReference type="NCBIfam" id="NF002805">
    <property type="entry name" value="PRK02947.1"/>
    <property type="match status" value="1"/>
</dbReference>
<dbReference type="PANTHER" id="PTHR30390:SF7">
    <property type="entry name" value="PHOSPHOHEPTOSE ISOMERASE"/>
    <property type="match status" value="1"/>
</dbReference>
<dbReference type="InterPro" id="IPR001347">
    <property type="entry name" value="SIS_dom"/>
</dbReference>
<dbReference type="GO" id="GO:1901135">
    <property type="term" value="P:carbohydrate derivative metabolic process"/>
    <property type="evidence" value="ECO:0007669"/>
    <property type="project" value="InterPro"/>
</dbReference>
<gene>
    <name evidence="3" type="ORF">ELQ90_00060</name>
</gene>
<evidence type="ECO:0000256" key="1">
    <source>
        <dbReference type="SAM" id="MobiDB-lite"/>
    </source>
</evidence>
<dbReference type="PROSITE" id="PS51464">
    <property type="entry name" value="SIS"/>
    <property type="match status" value="1"/>
</dbReference>
<sequence>MAVNQESKDVVGTGAAPGSTVGTTAGTTAGAIDLGAYVSHVATSNGDEIRAAAAAIARTAEQGGLVRPAGAGHSMAAVLETFFRAGGLAFVRPLWHPTVLPFTGARLATAAEREVGLGERAARRAAMTSVDTVVVFSNSGTNPFPVEIAEVASEAGATVVAITSRAAGLAAPRRAARPLVEVADIVIDTAVPPGDATWPTDAPVTAPVSSLATTTVWTMILRELYEIAPDAPRWRSANMPGNDDFNDELVARFAERIPEL</sequence>
<evidence type="ECO:0000313" key="3">
    <source>
        <dbReference type="EMBL" id="RWZ52399.1"/>
    </source>
</evidence>
<dbReference type="OrthoDB" id="9813831at2"/>
<name>A0A444PWX4_9MICO</name>
<proteinExistence type="predicted"/>
<evidence type="ECO:0000313" key="4">
    <source>
        <dbReference type="Proteomes" id="UP000288547"/>
    </source>
</evidence>
<dbReference type="Pfam" id="PF13580">
    <property type="entry name" value="SIS_2"/>
    <property type="match status" value="1"/>
</dbReference>
<feature type="domain" description="SIS" evidence="2">
    <location>
        <begin position="56"/>
        <end position="232"/>
    </location>
</feature>
<evidence type="ECO:0000259" key="2">
    <source>
        <dbReference type="PROSITE" id="PS51464"/>
    </source>
</evidence>
<keyword evidence="4" id="KW-1185">Reference proteome</keyword>
<dbReference type="CDD" id="cd05013">
    <property type="entry name" value="SIS_RpiR"/>
    <property type="match status" value="1"/>
</dbReference>
<dbReference type="AlphaFoldDB" id="A0A444PWX4"/>
<dbReference type="Proteomes" id="UP000288547">
    <property type="component" value="Unassembled WGS sequence"/>
</dbReference>
<feature type="region of interest" description="Disordered" evidence="1">
    <location>
        <begin position="1"/>
        <end position="22"/>
    </location>
</feature>
<dbReference type="InterPro" id="IPR050099">
    <property type="entry name" value="SIS_GmhA/DiaA_subfam"/>
</dbReference>
<organism evidence="3 4">
    <name type="scientific">Labedella phragmitis</name>
    <dbReference type="NCBI Taxonomy" id="2498849"/>
    <lineage>
        <taxon>Bacteria</taxon>
        <taxon>Bacillati</taxon>
        <taxon>Actinomycetota</taxon>
        <taxon>Actinomycetes</taxon>
        <taxon>Micrococcales</taxon>
        <taxon>Microbacteriaceae</taxon>
        <taxon>Labedella</taxon>
    </lineage>
</organism>
<dbReference type="Gene3D" id="3.40.50.10490">
    <property type="entry name" value="Glucose-6-phosphate isomerase like protein, domain 1"/>
    <property type="match status" value="1"/>
</dbReference>
<dbReference type="InterPro" id="IPR035472">
    <property type="entry name" value="RpiR-like_SIS"/>
</dbReference>
<dbReference type="SUPFAM" id="SSF53697">
    <property type="entry name" value="SIS domain"/>
    <property type="match status" value="1"/>
</dbReference>
<dbReference type="GO" id="GO:0016853">
    <property type="term" value="F:isomerase activity"/>
    <property type="evidence" value="ECO:0007669"/>
    <property type="project" value="UniProtKB-KW"/>
</dbReference>
<reference evidence="3 4" key="1">
    <citation type="submission" date="2018-12" db="EMBL/GenBank/DDBJ databases">
        <authorList>
            <person name="Li F."/>
        </authorList>
    </citation>
    <scope>NUCLEOTIDE SEQUENCE [LARGE SCALE GENOMIC DNA]</scope>
    <source>
        <strain evidence="3 4">11W25H-1</strain>
    </source>
</reference>
<dbReference type="GO" id="GO:0097367">
    <property type="term" value="F:carbohydrate derivative binding"/>
    <property type="evidence" value="ECO:0007669"/>
    <property type="project" value="InterPro"/>
</dbReference>
<keyword evidence="3" id="KW-0413">Isomerase</keyword>